<dbReference type="AlphaFoldDB" id="A0AAW2RGN0"/>
<gene>
    <name evidence="1" type="ORF">Sradi_3180600</name>
</gene>
<reference evidence="1" key="2">
    <citation type="journal article" date="2024" name="Plant">
        <title>Genomic evolution and insights into agronomic trait innovations of Sesamum species.</title>
        <authorList>
            <person name="Miao H."/>
            <person name="Wang L."/>
            <person name="Qu L."/>
            <person name="Liu H."/>
            <person name="Sun Y."/>
            <person name="Le M."/>
            <person name="Wang Q."/>
            <person name="Wei S."/>
            <person name="Zheng Y."/>
            <person name="Lin W."/>
            <person name="Duan Y."/>
            <person name="Cao H."/>
            <person name="Xiong S."/>
            <person name="Wang X."/>
            <person name="Wei L."/>
            <person name="Li C."/>
            <person name="Ma Q."/>
            <person name="Ju M."/>
            <person name="Zhao R."/>
            <person name="Li G."/>
            <person name="Mu C."/>
            <person name="Tian Q."/>
            <person name="Mei H."/>
            <person name="Zhang T."/>
            <person name="Gao T."/>
            <person name="Zhang H."/>
        </authorList>
    </citation>
    <scope>NUCLEOTIDE SEQUENCE</scope>
    <source>
        <strain evidence="1">G02</strain>
    </source>
</reference>
<name>A0AAW2RGN0_SESRA</name>
<evidence type="ECO:0000313" key="1">
    <source>
        <dbReference type="EMBL" id="KAL0378751.1"/>
    </source>
</evidence>
<sequence length="237" mass="27126">MWTKSEKCATVIQHCWRADLSKGTKENFIENLSSCVDLLKWNRELAKLRSDLDALSTKEEILWKQRAKALWLDKGDQNTAFFHAKVNEQRVKKEIKTLRDASVRLCDTRSSGFYGYSKTEAMNEGHTQLYVVEEINLALKQMHPLKSSGHNVPLSHLVRQGDSIGVIQGDLVSRYAPQVSQLLFADDTLLFYQVKPEAMRHIKQILGTFEEASGLKLTSINQHWSLVGTSRPQQRRI</sequence>
<proteinExistence type="predicted"/>
<organism evidence="1">
    <name type="scientific">Sesamum radiatum</name>
    <name type="common">Black benniseed</name>
    <dbReference type="NCBI Taxonomy" id="300843"/>
    <lineage>
        <taxon>Eukaryota</taxon>
        <taxon>Viridiplantae</taxon>
        <taxon>Streptophyta</taxon>
        <taxon>Embryophyta</taxon>
        <taxon>Tracheophyta</taxon>
        <taxon>Spermatophyta</taxon>
        <taxon>Magnoliopsida</taxon>
        <taxon>eudicotyledons</taxon>
        <taxon>Gunneridae</taxon>
        <taxon>Pentapetalae</taxon>
        <taxon>asterids</taxon>
        <taxon>lamiids</taxon>
        <taxon>Lamiales</taxon>
        <taxon>Pedaliaceae</taxon>
        <taxon>Sesamum</taxon>
    </lineage>
</organism>
<reference evidence="1" key="1">
    <citation type="submission" date="2020-06" db="EMBL/GenBank/DDBJ databases">
        <authorList>
            <person name="Li T."/>
            <person name="Hu X."/>
            <person name="Zhang T."/>
            <person name="Song X."/>
            <person name="Zhang H."/>
            <person name="Dai N."/>
            <person name="Sheng W."/>
            <person name="Hou X."/>
            <person name="Wei L."/>
        </authorList>
    </citation>
    <scope>NUCLEOTIDE SEQUENCE</scope>
    <source>
        <strain evidence="1">G02</strain>
        <tissue evidence="1">Leaf</tissue>
    </source>
</reference>
<dbReference type="EMBL" id="JACGWJ010000013">
    <property type="protein sequence ID" value="KAL0378751.1"/>
    <property type="molecule type" value="Genomic_DNA"/>
</dbReference>
<protein>
    <recommendedName>
        <fullName evidence="2">Reverse transcriptase</fullName>
    </recommendedName>
</protein>
<evidence type="ECO:0008006" key="2">
    <source>
        <dbReference type="Google" id="ProtNLM"/>
    </source>
</evidence>
<comment type="caution">
    <text evidence="1">The sequence shown here is derived from an EMBL/GenBank/DDBJ whole genome shotgun (WGS) entry which is preliminary data.</text>
</comment>
<accession>A0AAW2RGN0</accession>